<keyword evidence="2 5" id="KW-0812">Transmembrane</keyword>
<accession>A0A4Y8SK27</accession>
<feature type="transmembrane region" description="Helical" evidence="5">
    <location>
        <begin position="252"/>
        <end position="278"/>
    </location>
</feature>
<dbReference type="InterPro" id="IPR013525">
    <property type="entry name" value="ABC2_TM"/>
</dbReference>
<feature type="transmembrane region" description="Helical" evidence="5">
    <location>
        <begin position="21"/>
        <end position="43"/>
    </location>
</feature>
<evidence type="ECO:0000313" key="7">
    <source>
        <dbReference type="EMBL" id="TFF38877.1"/>
    </source>
</evidence>
<feature type="transmembrane region" description="Helical" evidence="5">
    <location>
        <begin position="376"/>
        <end position="394"/>
    </location>
</feature>
<dbReference type="PROSITE" id="PS51012">
    <property type="entry name" value="ABC_TM2"/>
    <property type="match status" value="1"/>
</dbReference>
<feature type="domain" description="ABC transmembrane type-2" evidence="6">
    <location>
        <begin position="154"/>
        <end position="397"/>
    </location>
</feature>
<keyword evidence="8" id="KW-1185">Reference proteome</keyword>
<dbReference type="GO" id="GO:0140359">
    <property type="term" value="F:ABC-type transporter activity"/>
    <property type="evidence" value="ECO:0007669"/>
    <property type="project" value="InterPro"/>
</dbReference>
<dbReference type="Proteomes" id="UP000297540">
    <property type="component" value="Unassembled WGS sequence"/>
</dbReference>
<dbReference type="InterPro" id="IPR047817">
    <property type="entry name" value="ABC2_TM_bact-type"/>
</dbReference>
<dbReference type="PANTHER" id="PTHR43027">
    <property type="entry name" value="DOXORUBICIN RESISTANCE ABC TRANSPORTER PERMEASE PROTEIN DRRC-RELATED"/>
    <property type="match status" value="1"/>
</dbReference>
<comment type="subcellular location">
    <subcellularLocation>
        <location evidence="1">Membrane</location>
        <topology evidence="1">Multi-pass membrane protein</topology>
    </subcellularLocation>
</comment>
<keyword evidence="4 5" id="KW-0472">Membrane</keyword>
<dbReference type="PANTHER" id="PTHR43027:SF1">
    <property type="entry name" value="DOXORUBICIN RESISTANCE ABC TRANSPORTER PERMEASE PROTEIN DRRC-RELATED"/>
    <property type="match status" value="1"/>
</dbReference>
<organism evidence="7 8">
    <name type="scientific">Mucilaginibacter psychrotolerans</name>
    <dbReference type="NCBI Taxonomy" id="1524096"/>
    <lineage>
        <taxon>Bacteria</taxon>
        <taxon>Pseudomonadati</taxon>
        <taxon>Bacteroidota</taxon>
        <taxon>Sphingobacteriia</taxon>
        <taxon>Sphingobacteriales</taxon>
        <taxon>Sphingobacteriaceae</taxon>
        <taxon>Mucilaginibacter</taxon>
    </lineage>
</organism>
<dbReference type="GO" id="GO:0016020">
    <property type="term" value="C:membrane"/>
    <property type="evidence" value="ECO:0007669"/>
    <property type="project" value="UniProtKB-SubCell"/>
</dbReference>
<feature type="transmembrane region" description="Helical" evidence="5">
    <location>
        <begin position="284"/>
        <end position="309"/>
    </location>
</feature>
<dbReference type="RefSeq" id="WP_133228130.1">
    <property type="nucleotide sequence ID" value="NZ_SOZE01000005.1"/>
</dbReference>
<dbReference type="AlphaFoldDB" id="A0A4Y8SK27"/>
<reference evidence="7 8" key="1">
    <citation type="journal article" date="2017" name="Int. J. Syst. Evol. Microbiol.">
        <title>Mucilaginibacterpsychrotolerans sp. nov., isolated from peatlands.</title>
        <authorList>
            <person name="Deng Y."/>
            <person name="Shen L."/>
            <person name="Xu B."/>
            <person name="Liu Y."/>
            <person name="Gu Z."/>
            <person name="Liu H."/>
            <person name="Zhou Y."/>
        </authorList>
    </citation>
    <scope>NUCLEOTIDE SEQUENCE [LARGE SCALE GENOMIC DNA]</scope>
    <source>
        <strain evidence="7 8">NH7-4</strain>
    </source>
</reference>
<feature type="transmembrane region" description="Helical" evidence="5">
    <location>
        <begin position="321"/>
        <end position="343"/>
    </location>
</feature>
<evidence type="ECO:0000256" key="1">
    <source>
        <dbReference type="ARBA" id="ARBA00004141"/>
    </source>
</evidence>
<evidence type="ECO:0000313" key="8">
    <source>
        <dbReference type="Proteomes" id="UP000297540"/>
    </source>
</evidence>
<protein>
    <submittedName>
        <fullName evidence="7">ABC transporter permease</fullName>
    </submittedName>
</protein>
<gene>
    <name evidence="7" type="ORF">E2R66_07695</name>
</gene>
<dbReference type="EMBL" id="SOZE01000005">
    <property type="protein sequence ID" value="TFF38877.1"/>
    <property type="molecule type" value="Genomic_DNA"/>
</dbReference>
<proteinExistence type="predicted"/>
<feature type="transmembrane region" description="Helical" evidence="5">
    <location>
        <begin position="208"/>
        <end position="231"/>
    </location>
</feature>
<dbReference type="InterPro" id="IPR052902">
    <property type="entry name" value="ABC-2_transporter"/>
</dbReference>
<dbReference type="OrthoDB" id="9778589at2"/>
<comment type="caution">
    <text evidence="7">The sequence shown here is derived from an EMBL/GenBank/DDBJ whole genome shotgun (WGS) entry which is preliminary data.</text>
</comment>
<keyword evidence="3 5" id="KW-1133">Transmembrane helix</keyword>
<evidence type="ECO:0000259" key="6">
    <source>
        <dbReference type="PROSITE" id="PS51012"/>
    </source>
</evidence>
<sequence>MKKYSNTRATLAIAKASFRSILRSPSAVVFSLAFPLIFIVVFANIGGSGVKVDVGVAKGTDTLSPIYQALKRSSVINLETNVSSDDMKKDLSKGSLDAIIEIKKNASSSQGTTSPSEGITIYPPLSAQGNTKWPEKFVSPYTVTVQYTSSSQKGGILKSVLSSSLMQINAEFAKKIGLLTLPQVAELNETTVTGREYKYIDFILPGQLGFSLLSSGVFGTAFVFLSLRLTLVIKRFFATPVKRYSIVLGEALARLTFSLLGALFILMVGHFAFGFTLIHGVVTVLNMLVLSAIGLIIFMGFGFTISGIAKNESTVPPLSNIITLPQFLLSGTFFSVTAFPKWLQYVSNALPLTHLNNAMRKVAFEGAGLGDVSHQLFILLLWGIGVYAVAVKTFKWE</sequence>
<evidence type="ECO:0000256" key="3">
    <source>
        <dbReference type="ARBA" id="ARBA00022989"/>
    </source>
</evidence>
<evidence type="ECO:0000256" key="2">
    <source>
        <dbReference type="ARBA" id="ARBA00022692"/>
    </source>
</evidence>
<dbReference type="Pfam" id="PF12698">
    <property type="entry name" value="ABC2_membrane_3"/>
    <property type="match status" value="1"/>
</dbReference>
<evidence type="ECO:0000256" key="4">
    <source>
        <dbReference type="ARBA" id="ARBA00023136"/>
    </source>
</evidence>
<evidence type="ECO:0000256" key="5">
    <source>
        <dbReference type="SAM" id="Phobius"/>
    </source>
</evidence>
<name>A0A4Y8SK27_9SPHI</name>